<protein>
    <recommendedName>
        <fullName evidence="2">BAH domain-containing protein</fullName>
    </recommendedName>
</protein>
<dbReference type="InterPro" id="IPR043151">
    <property type="entry name" value="BAH_sf"/>
</dbReference>
<evidence type="ECO:0000256" key="1">
    <source>
        <dbReference type="SAM" id="MobiDB-lite"/>
    </source>
</evidence>
<reference evidence="3" key="1">
    <citation type="submission" date="2023-03" db="EMBL/GenBank/DDBJ databases">
        <title>Massive genome expansion in bonnet fungi (Mycena s.s.) driven by repeated elements and novel gene families across ecological guilds.</title>
        <authorList>
            <consortium name="Lawrence Berkeley National Laboratory"/>
            <person name="Harder C.B."/>
            <person name="Miyauchi S."/>
            <person name="Viragh M."/>
            <person name="Kuo A."/>
            <person name="Thoen E."/>
            <person name="Andreopoulos B."/>
            <person name="Lu D."/>
            <person name="Skrede I."/>
            <person name="Drula E."/>
            <person name="Henrissat B."/>
            <person name="Morin E."/>
            <person name="Kohler A."/>
            <person name="Barry K."/>
            <person name="LaButti K."/>
            <person name="Morin E."/>
            <person name="Salamov A."/>
            <person name="Lipzen A."/>
            <person name="Mereny Z."/>
            <person name="Hegedus B."/>
            <person name="Baldrian P."/>
            <person name="Stursova M."/>
            <person name="Weitz H."/>
            <person name="Taylor A."/>
            <person name="Grigoriev I.V."/>
            <person name="Nagy L.G."/>
            <person name="Martin F."/>
            <person name="Kauserud H."/>
        </authorList>
    </citation>
    <scope>NUCLEOTIDE SEQUENCE</scope>
    <source>
        <strain evidence="3">CBHHK188m</strain>
    </source>
</reference>
<keyword evidence="4" id="KW-1185">Reference proteome</keyword>
<feature type="region of interest" description="Disordered" evidence="1">
    <location>
        <begin position="359"/>
        <end position="378"/>
    </location>
</feature>
<organism evidence="3 4">
    <name type="scientific">Mycena maculata</name>
    <dbReference type="NCBI Taxonomy" id="230809"/>
    <lineage>
        <taxon>Eukaryota</taxon>
        <taxon>Fungi</taxon>
        <taxon>Dikarya</taxon>
        <taxon>Basidiomycota</taxon>
        <taxon>Agaricomycotina</taxon>
        <taxon>Agaricomycetes</taxon>
        <taxon>Agaricomycetidae</taxon>
        <taxon>Agaricales</taxon>
        <taxon>Marasmiineae</taxon>
        <taxon>Mycenaceae</taxon>
        <taxon>Mycena</taxon>
    </lineage>
</organism>
<feature type="region of interest" description="Disordered" evidence="1">
    <location>
        <begin position="1"/>
        <end position="35"/>
    </location>
</feature>
<evidence type="ECO:0000313" key="3">
    <source>
        <dbReference type="EMBL" id="KAJ7768681.1"/>
    </source>
</evidence>
<dbReference type="Pfam" id="PF01426">
    <property type="entry name" value="BAH"/>
    <property type="match status" value="1"/>
</dbReference>
<proteinExistence type="predicted"/>
<name>A0AAD7JSP7_9AGAR</name>
<gene>
    <name evidence="3" type="ORF">DFH07DRAFT_1007990</name>
</gene>
<evidence type="ECO:0000313" key="4">
    <source>
        <dbReference type="Proteomes" id="UP001215280"/>
    </source>
</evidence>
<dbReference type="PANTHER" id="PTHR46364">
    <property type="entry name" value="OS08G0421900 PROTEIN"/>
    <property type="match status" value="1"/>
</dbReference>
<dbReference type="Proteomes" id="UP001215280">
    <property type="component" value="Unassembled WGS sequence"/>
</dbReference>
<comment type="caution">
    <text evidence="3">The sequence shown here is derived from an EMBL/GenBank/DDBJ whole genome shotgun (WGS) entry which is preliminary data.</text>
</comment>
<dbReference type="AlphaFoldDB" id="A0AAD7JSP7"/>
<dbReference type="PROSITE" id="PS51038">
    <property type="entry name" value="BAH"/>
    <property type="match status" value="1"/>
</dbReference>
<feature type="region of interest" description="Disordered" evidence="1">
    <location>
        <begin position="252"/>
        <end position="278"/>
    </location>
</feature>
<dbReference type="EMBL" id="JARJLG010000027">
    <property type="protein sequence ID" value="KAJ7768681.1"/>
    <property type="molecule type" value="Genomic_DNA"/>
</dbReference>
<feature type="domain" description="BAH" evidence="2">
    <location>
        <begin position="65"/>
        <end position="183"/>
    </location>
</feature>
<dbReference type="InterPro" id="IPR001025">
    <property type="entry name" value="BAH_dom"/>
</dbReference>
<accession>A0AAD7JSP7</accession>
<dbReference type="GO" id="GO:0003682">
    <property type="term" value="F:chromatin binding"/>
    <property type="evidence" value="ECO:0007669"/>
    <property type="project" value="InterPro"/>
</dbReference>
<dbReference type="CDD" id="cd04370">
    <property type="entry name" value="BAH"/>
    <property type="match status" value="1"/>
</dbReference>
<sequence>MPKSRSSKLTPKKTGKTRKGARIPLGREKNAPTQEEWDQMPEYGTFQVSDLDGNPYDFSVNETARILPNGCRVGTDIDLHQYWICKILAIRASTENNVWVQIQWFYSPQDTADAVPTFNAAHCGKFERIESNHRDCVSSSVFDGRVSVKHYDERALDPAPIPDDGYFYRYTLNVTDNSISPTPTATCSCGTPYSPSDADPTTLMHFCPRPSCRRYYHSRCITTKGAPPAADADRDRGFLLCDPDTGRCLELDDVLGSASDPPKKKRRTSRAATPHPMPTVGPAASTLFAALPPALLDAAAQPIVRGGAFAAGGVAGNVSAVLAARRLVFDALSGGASADGWEAHMPDRWEALVAVSVSEGGSKNTKSKQNSPSKAKAKAGEVLALQCPECGGPI</sequence>
<feature type="compositionally biased region" description="Polar residues" evidence="1">
    <location>
        <begin position="359"/>
        <end position="373"/>
    </location>
</feature>
<feature type="compositionally biased region" description="Basic residues" evidence="1">
    <location>
        <begin position="10"/>
        <end position="21"/>
    </location>
</feature>
<evidence type="ECO:0000259" key="2">
    <source>
        <dbReference type="PROSITE" id="PS51038"/>
    </source>
</evidence>
<dbReference type="Gene3D" id="2.30.30.490">
    <property type="match status" value="1"/>
</dbReference>